<proteinExistence type="predicted"/>
<sequence>MIVKDLLHRFVHLEMVSAYLKSIDEASNLDEVSRCIYDAINSDDLYTFGELLNNAKVISLKNSPKHAKFYTLLQLFAYGVYSDVPALKNEIPELNDVMVQKLRQLTLISLCNQHKRCISIKDAMQSLYL</sequence>
<evidence type="ECO:0000256" key="1">
    <source>
        <dbReference type="ARBA" id="ARBA00022790"/>
    </source>
</evidence>
<reference evidence="2 3" key="2">
    <citation type="submission" date="2018-11" db="EMBL/GenBank/DDBJ databases">
        <authorList>
            <consortium name="Pathogen Informatics"/>
        </authorList>
    </citation>
    <scope>NUCLEOTIDE SEQUENCE [LARGE SCALE GENOMIC DNA]</scope>
</reference>
<accession>A0A0M3JI07</accession>
<protein>
    <submittedName>
        <fullName evidence="4">COP9 signalosome complex subunit 7 (inferred by orthology to a D. melanogaster protein)</fullName>
    </submittedName>
</protein>
<reference evidence="4" key="1">
    <citation type="submission" date="2017-02" db="UniProtKB">
        <authorList>
            <consortium name="WormBaseParasite"/>
        </authorList>
    </citation>
    <scope>IDENTIFICATION</scope>
</reference>
<dbReference type="EMBL" id="UYRR01016331">
    <property type="protein sequence ID" value="VDK28376.1"/>
    <property type="molecule type" value="Genomic_DNA"/>
</dbReference>
<evidence type="ECO:0000313" key="4">
    <source>
        <dbReference type="WBParaSite" id="ASIM_0000727201-mRNA-1"/>
    </source>
</evidence>
<dbReference type="Proteomes" id="UP000267096">
    <property type="component" value="Unassembled WGS sequence"/>
</dbReference>
<keyword evidence="3" id="KW-1185">Reference proteome</keyword>
<keyword evidence="1" id="KW-0736">Signalosome</keyword>
<evidence type="ECO:0000313" key="2">
    <source>
        <dbReference type="EMBL" id="VDK28376.1"/>
    </source>
</evidence>
<organism evidence="4">
    <name type="scientific">Anisakis simplex</name>
    <name type="common">Herring worm</name>
    <dbReference type="NCBI Taxonomy" id="6269"/>
    <lineage>
        <taxon>Eukaryota</taxon>
        <taxon>Metazoa</taxon>
        <taxon>Ecdysozoa</taxon>
        <taxon>Nematoda</taxon>
        <taxon>Chromadorea</taxon>
        <taxon>Rhabditida</taxon>
        <taxon>Spirurina</taxon>
        <taxon>Ascaridomorpha</taxon>
        <taxon>Ascaridoidea</taxon>
        <taxon>Anisakidae</taxon>
        <taxon>Anisakis</taxon>
        <taxon>Anisakis simplex complex</taxon>
    </lineage>
</organism>
<dbReference type="PANTHER" id="PTHR15350:SF5">
    <property type="entry name" value="COP9 SIGNALOSOME COMPLEX SUBUNIT 7"/>
    <property type="match status" value="1"/>
</dbReference>
<dbReference type="GO" id="GO:0008180">
    <property type="term" value="C:COP9 signalosome"/>
    <property type="evidence" value="ECO:0007669"/>
    <property type="project" value="UniProtKB-KW"/>
</dbReference>
<dbReference type="PANTHER" id="PTHR15350">
    <property type="entry name" value="COP9 SIGNALOSOME COMPLEX SUBUNIT 7/DENDRITIC CELL PROTEIN GA17"/>
    <property type="match status" value="1"/>
</dbReference>
<gene>
    <name evidence="2" type="ORF">ASIM_LOCUS7035</name>
</gene>
<evidence type="ECO:0000313" key="3">
    <source>
        <dbReference type="Proteomes" id="UP000267096"/>
    </source>
</evidence>
<dbReference type="WBParaSite" id="ASIM_0000727201-mRNA-1">
    <property type="protein sequence ID" value="ASIM_0000727201-mRNA-1"/>
    <property type="gene ID" value="ASIM_0000727201"/>
</dbReference>
<name>A0A0M3JI07_ANISI</name>
<dbReference type="OrthoDB" id="10265275at2759"/>
<dbReference type="AlphaFoldDB" id="A0A0M3JI07"/>
<dbReference type="InterPro" id="IPR045237">
    <property type="entry name" value="COPS7/eIF3m"/>
</dbReference>